<dbReference type="EC" id="3.6.-.-" evidence="8"/>
<dbReference type="InterPro" id="IPR018948">
    <property type="entry name" value="GTP-bd_TrmE_N"/>
</dbReference>
<dbReference type="PANTHER" id="PTHR42714">
    <property type="entry name" value="TRNA MODIFICATION GTPASE GTPBP3"/>
    <property type="match status" value="1"/>
</dbReference>
<dbReference type="Gene3D" id="3.40.50.300">
    <property type="entry name" value="P-loop containing nucleotide triphosphate hydrolases"/>
    <property type="match status" value="1"/>
</dbReference>
<dbReference type="InterPro" id="IPR027266">
    <property type="entry name" value="TrmE/GcvT-like"/>
</dbReference>
<comment type="similarity">
    <text evidence="1 8 9">Belongs to the TRAFAC class TrmE-Era-EngA-EngB-Septin-like GTPase superfamily. TrmE GTPase family.</text>
</comment>
<keyword evidence="4 8" id="KW-0378">Hydrolase</keyword>
<dbReference type="Pfam" id="PF01926">
    <property type="entry name" value="MMR_HSR1"/>
    <property type="match status" value="1"/>
</dbReference>
<comment type="subcellular location">
    <subcellularLocation>
        <location evidence="8">Cytoplasm</location>
    </subcellularLocation>
</comment>
<evidence type="ECO:0000256" key="5">
    <source>
        <dbReference type="ARBA" id="ARBA00022842"/>
    </source>
</evidence>
<dbReference type="NCBIfam" id="TIGR00231">
    <property type="entry name" value="small_GTP"/>
    <property type="match status" value="1"/>
</dbReference>
<feature type="binding site" evidence="8">
    <location>
        <position position="41"/>
    </location>
    <ligand>
        <name>(6S)-5-formyl-5,6,7,8-tetrahydrofolate</name>
        <dbReference type="ChEBI" id="CHEBI:57457"/>
    </ligand>
</feature>
<feature type="binding site" evidence="8">
    <location>
        <position position="246"/>
    </location>
    <ligand>
        <name>K(+)</name>
        <dbReference type="ChEBI" id="CHEBI:29103"/>
    </ligand>
</feature>
<dbReference type="PROSITE" id="PS51709">
    <property type="entry name" value="G_TRME"/>
    <property type="match status" value="1"/>
</dbReference>
<comment type="subunit">
    <text evidence="8">Homodimer. Heterotetramer of two MnmE and two MnmG subunits.</text>
</comment>
<feature type="binding site" evidence="8">
    <location>
        <position position="267"/>
    </location>
    <ligand>
        <name>K(+)</name>
        <dbReference type="ChEBI" id="CHEBI:29103"/>
    </ligand>
</feature>
<keyword evidence="8" id="KW-0479">Metal-binding</keyword>
<dbReference type="NCBIfam" id="TIGR00450">
    <property type="entry name" value="mnmE_trmE_thdF"/>
    <property type="match status" value="1"/>
</dbReference>
<feature type="binding site" evidence="8">
    <location>
        <begin position="246"/>
        <end position="251"/>
    </location>
    <ligand>
        <name>GTP</name>
        <dbReference type="ChEBI" id="CHEBI:37565"/>
    </ligand>
</feature>
<comment type="caution">
    <text evidence="11">The sequence shown here is derived from an EMBL/GenBank/DDBJ whole genome shotgun (WGS) entry which is preliminary data.</text>
</comment>
<keyword evidence="12" id="KW-1185">Reference proteome</keyword>
<proteinExistence type="inferred from homology"/>
<dbReference type="Pfam" id="PF12631">
    <property type="entry name" value="MnmE_helical"/>
    <property type="match status" value="1"/>
</dbReference>
<feature type="binding site" evidence="8">
    <location>
        <position position="265"/>
    </location>
    <ligand>
        <name>K(+)</name>
        <dbReference type="ChEBI" id="CHEBI:29103"/>
    </ligand>
</feature>
<comment type="function">
    <text evidence="8">Exhibits a very high intrinsic GTPase hydrolysis rate. Involved in the addition of a carboxymethylaminomethyl (cmnm) group at the wobble position (U34) of certain tRNAs, forming tRNA-cmnm(5)s(2)U34.</text>
</comment>
<comment type="caution">
    <text evidence="8">Lacks conserved residue(s) required for the propagation of feature annotation.</text>
</comment>
<dbReference type="SUPFAM" id="SSF116878">
    <property type="entry name" value="TrmE connector domain"/>
    <property type="match status" value="1"/>
</dbReference>
<dbReference type="GO" id="GO:0030488">
    <property type="term" value="P:tRNA methylation"/>
    <property type="evidence" value="ECO:0007669"/>
    <property type="project" value="TreeGrafter"/>
</dbReference>
<evidence type="ECO:0000256" key="4">
    <source>
        <dbReference type="ARBA" id="ARBA00022801"/>
    </source>
</evidence>
<dbReference type="GO" id="GO:0003924">
    <property type="term" value="F:GTPase activity"/>
    <property type="evidence" value="ECO:0007669"/>
    <property type="project" value="UniProtKB-UniRule"/>
</dbReference>
<feature type="binding site" evidence="8">
    <location>
        <begin position="265"/>
        <end position="271"/>
    </location>
    <ligand>
        <name>GTP</name>
        <dbReference type="ChEBI" id="CHEBI:37565"/>
    </ligand>
</feature>
<feature type="binding site" evidence="8">
    <location>
        <position position="99"/>
    </location>
    <ligand>
        <name>(6S)-5-formyl-5,6,7,8-tetrahydrofolate</name>
        <dbReference type="ChEBI" id="CHEBI:57457"/>
    </ligand>
</feature>
<dbReference type="InterPro" id="IPR006073">
    <property type="entry name" value="GTP-bd"/>
</dbReference>
<feature type="binding site" evidence="8">
    <location>
        <position position="271"/>
    </location>
    <ligand>
        <name>Mg(2+)</name>
        <dbReference type="ChEBI" id="CHEBI:18420"/>
    </ligand>
</feature>
<keyword evidence="3 8" id="KW-0547">Nucleotide-binding</keyword>
<evidence type="ECO:0000313" key="11">
    <source>
        <dbReference type="EMBL" id="MBB6167470.1"/>
    </source>
</evidence>
<name>A0A841K602_9HYPH</name>
<accession>A0A841K602</accession>
<dbReference type="NCBIfam" id="NF003661">
    <property type="entry name" value="PRK05291.1-3"/>
    <property type="match status" value="1"/>
</dbReference>
<dbReference type="PANTHER" id="PTHR42714:SF2">
    <property type="entry name" value="TRNA MODIFICATION GTPASE GTPBP3, MITOCHONDRIAL"/>
    <property type="match status" value="1"/>
</dbReference>
<dbReference type="CDD" id="cd04164">
    <property type="entry name" value="trmE"/>
    <property type="match status" value="1"/>
</dbReference>
<dbReference type="InterPro" id="IPR025867">
    <property type="entry name" value="MnmE_helical"/>
</dbReference>
<organism evidence="11 12">
    <name type="scientific">Chelatococcus composti</name>
    <dbReference type="NCBI Taxonomy" id="1743235"/>
    <lineage>
        <taxon>Bacteria</taxon>
        <taxon>Pseudomonadati</taxon>
        <taxon>Pseudomonadota</taxon>
        <taxon>Alphaproteobacteria</taxon>
        <taxon>Hyphomicrobiales</taxon>
        <taxon>Chelatococcaceae</taxon>
        <taxon>Chelatococcus</taxon>
    </lineage>
</organism>
<evidence type="ECO:0000256" key="7">
    <source>
        <dbReference type="ARBA" id="ARBA00023134"/>
    </source>
</evidence>
<evidence type="ECO:0000256" key="8">
    <source>
        <dbReference type="HAMAP-Rule" id="MF_00379"/>
    </source>
</evidence>
<feature type="binding site" evidence="8">
    <location>
        <position position="250"/>
    </location>
    <ligand>
        <name>Mg(2+)</name>
        <dbReference type="ChEBI" id="CHEBI:18420"/>
    </ligand>
</feature>
<evidence type="ECO:0000256" key="3">
    <source>
        <dbReference type="ARBA" id="ARBA00022741"/>
    </source>
</evidence>
<evidence type="ECO:0000256" key="9">
    <source>
        <dbReference type="RuleBase" id="RU003313"/>
    </source>
</evidence>
<dbReference type="Gene3D" id="3.30.1360.120">
    <property type="entry name" value="Probable tRNA modification gtpase trme, domain 1"/>
    <property type="match status" value="1"/>
</dbReference>
<dbReference type="Pfam" id="PF10396">
    <property type="entry name" value="TrmE_N"/>
    <property type="match status" value="1"/>
</dbReference>
<dbReference type="Proteomes" id="UP000588017">
    <property type="component" value="Unassembled WGS sequence"/>
</dbReference>
<keyword evidence="6 8" id="KW-0630">Potassium</keyword>
<evidence type="ECO:0000259" key="10">
    <source>
        <dbReference type="PROSITE" id="PS51709"/>
    </source>
</evidence>
<comment type="cofactor">
    <cofactor evidence="8">
        <name>K(+)</name>
        <dbReference type="ChEBI" id="CHEBI:29103"/>
    </cofactor>
    <text evidence="8">Binds 1 potassium ion per subunit.</text>
</comment>
<dbReference type="InterPro" id="IPR004520">
    <property type="entry name" value="GTPase_MnmE"/>
</dbReference>
<feature type="binding site" evidence="8">
    <location>
        <position position="459"/>
    </location>
    <ligand>
        <name>(6S)-5-formyl-5,6,7,8-tetrahydrofolate</name>
        <dbReference type="ChEBI" id="CHEBI:57457"/>
    </ligand>
</feature>
<evidence type="ECO:0000256" key="6">
    <source>
        <dbReference type="ARBA" id="ARBA00022958"/>
    </source>
</evidence>
<feature type="domain" description="TrmE-type G" evidence="10">
    <location>
        <begin position="236"/>
        <end position="384"/>
    </location>
</feature>
<feature type="binding site" evidence="8">
    <location>
        <begin position="290"/>
        <end position="293"/>
    </location>
    <ligand>
        <name>GTP</name>
        <dbReference type="ChEBI" id="CHEBI:37565"/>
    </ligand>
</feature>
<keyword evidence="7 8" id="KW-0342">GTP-binding</keyword>
<dbReference type="Gene3D" id="1.20.120.430">
    <property type="entry name" value="tRNA modification GTPase MnmE domain 2"/>
    <property type="match status" value="1"/>
</dbReference>
<protein>
    <recommendedName>
        <fullName evidence="8">tRNA modification GTPase MnmE</fullName>
        <ecNumber evidence="8">3.6.-.-</ecNumber>
    </recommendedName>
</protein>
<keyword evidence="5 8" id="KW-0460">Magnesium</keyword>
<evidence type="ECO:0000313" key="12">
    <source>
        <dbReference type="Proteomes" id="UP000588017"/>
    </source>
</evidence>
<dbReference type="InterPro" id="IPR031168">
    <property type="entry name" value="G_TrmE"/>
</dbReference>
<dbReference type="FunFam" id="3.30.1360.120:FF:000007">
    <property type="entry name" value="tRNA modification GTPase GTPBP3, mitochondrial"/>
    <property type="match status" value="1"/>
</dbReference>
<feature type="binding site" evidence="8">
    <location>
        <position position="139"/>
    </location>
    <ligand>
        <name>(6S)-5-formyl-5,6,7,8-tetrahydrofolate</name>
        <dbReference type="ChEBI" id="CHEBI:57457"/>
    </ligand>
</feature>
<evidence type="ECO:0000256" key="1">
    <source>
        <dbReference type="ARBA" id="ARBA00011043"/>
    </source>
</evidence>
<dbReference type="InterPro" id="IPR027417">
    <property type="entry name" value="P-loop_NTPase"/>
</dbReference>
<sequence>MSENPGAHQIRFDIATMQPDQNDTIFALASGAGRAGIAVVRVSGPACRFVLETMAGRTPVPRRMDLCRLRHPDSGDVLDEALVVFFPGPGSFTGEDVAELHIHGGQAVVSAVLAALGDIPGCRLAAPGEFSRRALLNGKMDLSAVEGLGDLIDAETDMQRRQAMRQMSGELRNAVERWRGTLIDASAFIEAELDFADEGDVPDDLRERALALVVSVADDLRREIARARNGERIRSGLTVVIAGPPNAGKSTLLNALARRDVAIVSDIPGTTRDTIEVHWSLAGVPVTLVDTAGLRDSPDPIEQEGVRRARDRAQNADVVLSLRAFDSHTEHLRSPGVVVIPIRTKVDLEERGRREGTGADELALSAATGEGIDALVARLESIARDIVGDGGLVTRERHREAFAGALSALDRAISAGPDHPSELLAEDIRLAMRYLGRITGTVDVEDVLDRLFAGFCIGK</sequence>
<dbReference type="GO" id="GO:0046872">
    <property type="term" value="F:metal ion binding"/>
    <property type="evidence" value="ECO:0007669"/>
    <property type="project" value="UniProtKB-KW"/>
</dbReference>
<gene>
    <name evidence="8" type="primary">mnmE</name>
    <name evidence="8" type="synonym">trmE</name>
    <name evidence="11" type="ORF">HNQ73_001088</name>
</gene>
<keyword evidence="2 8" id="KW-0819">tRNA processing</keyword>
<dbReference type="InterPro" id="IPR027368">
    <property type="entry name" value="MnmE_dom2"/>
</dbReference>
<dbReference type="RefSeq" id="WP_244649901.1">
    <property type="nucleotide sequence ID" value="NZ_BMHX01000002.1"/>
</dbReference>
<dbReference type="SUPFAM" id="SSF52540">
    <property type="entry name" value="P-loop containing nucleoside triphosphate hydrolases"/>
    <property type="match status" value="1"/>
</dbReference>
<dbReference type="HAMAP" id="MF_00379">
    <property type="entry name" value="GTPase_MnmE"/>
    <property type="match status" value="1"/>
</dbReference>
<evidence type="ECO:0000256" key="2">
    <source>
        <dbReference type="ARBA" id="ARBA00022694"/>
    </source>
</evidence>
<dbReference type="AlphaFoldDB" id="A0A841K602"/>
<reference evidence="11 12" key="1">
    <citation type="submission" date="2020-08" db="EMBL/GenBank/DDBJ databases">
        <title>Genomic Encyclopedia of Type Strains, Phase IV (KMG-IV): sequencing the most valuable type-strain genomes for metagenomic binning, comparative biology and taxonomic classification.</title>
        <authorList>
            <person name="Goeker M."/>
        </authorList>
    </citation>
    <scope>NUCLEOTIDE SEQUENCE [LARGE SCALE GENOMIC DNA]</scope>
    <source>
        <strain evidence="11 12">DSM 101465</strain>
    </source>
</reference>
<dbReference type="GO" id="GO:0005737">
    <property type="term" value="C:cytoplasm"/>
    <property type="evidence" value="ECO:0007669"/>
    <property type="project" value="UniProtKB-SubCell"/>
</dbReference>
<dbReference type="EMBL" id="JACHEH010000002">
    <property type="protein sequence ID" value="MBB6167470.1"/>
    <property type="molecule type" value="Genomic_DNA"/>
</dbReference>
<dbReference type="GO" id="GO:0005525">
    <property type="term" value="F:GTP binding"/>
    <property type="evidence" value="ECO:0007669"/>
    <property type="project" value="UniProtKB-UniRule"/>
</dbReference>
<dbReference type="CDD" id="cd14858">
    <property type="entry name" value="TrmE_N"/>
    <property type="match status" value="1"/>
</dbReference>
<dbReference type="InterPro" id="IPR005225">
    <property type="entry name" value="Small_GTP-bd"/>
</dbReference>
<keyword evidence="8" id="KW-0963">Cytoplasm</keyword>
<feature type="binding site" evidence="8">
    <location>
        <position position="270"/>
    </location>
    <ligand>
        <name>K(+)</name>
        <dbReference type="ChEBI" id="CHEBI:29103"/>
    </ligand>
</feature>
<dbReference type="GO" id="GO:0002098">
    <property type="term" value="P:tRNA wobble uridine modification"/>
    <property type="evidence" value="ECO:0007669"/>
    <property type="project" value="TreeGrafter"/>
</dbReference>